<gene>
    <name evidence="2" type="ORF">NX02_23990</name>
</gene>
<keyword evidence="3" id="KW-1185">Reference proteome</keyword>
<proteinExistence type="predicted"/>
<dbReference type="STRING" id="1123269.NX02_23990"/>
<dbReference type="EMBL" id="CP006644">
    <property type="protein sequence ID" value="AHE56408.1"/>
    <property type="molecule type" value="Genomic_DNA"/>
</dbReference>
<dbReference type="HOGENOM" id="CLU_110275_3_1_5"/>
<dbReference type="eggNOG" id="COG4719">
    <property type="taxonomic scope" value="Bacteria"/>
</dbReference>
<dbReference type="RefSeq" id="WP_025294525.1">
    <property type="nucleotide sequence ID" value="NZ_CP006644.1"/>
</dbReference>
<sequence length="155" mass="16616">MKKAIAALVPLTLIGAAPRGAADGEVALSSAMFVERAVADAHGATRIVLETPETVTRGDRLVFVLSYRTVGDRARSAFTITNPLPRPLRFEDSSDPGAIVSVDGGRSWGALATLTRRDLSGRLRAARPEDVTHLRWRRVLPAGEAGSVTFRSVVR</sequence>
<dbReference type="PATRIC" id="fig|1123269.5.peg.4701"/>
<dbReference type="AlphaFoldDB" id="W0AJD8"/>
<evidence type="ECO:0000313" key="3">
    <source>
        <dbReference type="Proteomes" id="UP000018851"/>
    </source>
</evidence>
<dbReference type="KEGG" id="ssan:NX02_23990"/>
<evidence type="ECO:0000256" key="1">
    <source>
        <dbReference type="SAM" id="SignalP"/>
    </source>
</evidence>
<dbReference type="OrthoDB" id="7428387at2"/>
<protein>
    <recommendedName>
        <fullName evidence="4">DUF11 domain-containing protein</fullName>
    </recommendedName>
</protein>
<reference evidence="2 3" key="1">
    <citation type="submission" date="2013-07" db="EMBL/GenBank/DDBJ databases">
        <title>Completed genome of Sphingomonas sanxanigenens NX02.</title>
        <authorList>
            <person name="Ma T."/>
            <person name="Huang H."/>
            <person name="Wu M."/>
            <person name="Li X."/>
            <person name="Li G."/>
        </authorList>
    </citation>
    <scope>NUCLEOTIDE SEQUENCE [LARGE SCALE GENOMIC DNA]</scope>
    <source>
        <strain evidence="2 3">NX02</strain>
    </source>
</reference>
<feature type="chain" id="PRO_5004785332" description="DUF11 domain-containing protein" evidence="1">
    <location>
        <begin position="22"/>
        <end position="155"/>
    </location>
</feature>
<keyword evidence="1" id="KW-0732">Signal</keyword>
<evidence type="ECO:0000313" key="2">
    <source>
        <dbReference type="EMBL" id="AHE56408.1"/>
    </source>
</evidence>
<dbReference type="Proteomes" id="UP000018851">
    <property type="component" value="Chromosome"/>
</dbReference>
<evidence type="ECO:0008006" key="4">
    <source>
        <dbReference type="Google" id="ProtNLM"/>
    </source>
</evidence>
<feature type="signal peptide" evidence="1">
    <location>
        <begin position="1"/>
        <end position="21"/>
    </location>
</feature>
<organism evidence="2 3">
    <name type="scientific">Sphingomonas sanxanigenens DSM 19645 = NX02</name>
    <dbReference type="NCBI Taxonomy" id="1123269"/>
    <lineage>
        <taxon>Bacteria</taxon>
        <taxon>Pseudomonadati</taxon>
        <taxon>Pseudomonadota</taxon>
        <taxon>Alphaproteobacteria</taxon>
        <taxon>Sphingomonadales</taxon>
        <taxon>Sphingomonadaceae</taxon>
        <taxon>Sphingomonas</taxon>
    </lineage>
</organism>
<accession>W0AJD8</accession>
<name>W0AJD8_9SPHN</name>